<dbReference type="RefSeq" id="WP_188695795.1">
    <property type="nucleotide sequence ID" value="NZ_BMLS01000004.1"/>
</dbReference>
<dbReference type="SUPFAM" id="SSF52172">
    <property type="entry name" value="CheY-like"/>
    <property type="match status" value="1"/>
</dbReference>
<evidence type="ECO:0000259" key="2">
    <source>
        <dbReference type="PROSITE" id="PS50110"/>
    </source>
</evidence>
<organism evidence="3 4">
    <name type="scientific">Bowmanella pacifica</name>
    <dbReference type="NCBI Taxonomy" id="502051"/>
    <lineage>
        <taxon>Bacteria</taxon>
        <taxon>Pseudomonadati</taxon>
        <taxon>Pseudomonadota</taxon>
        <taxon>Gammaproteobacteria</taxon>
        <taxon>Alteromonadales</taxon>
        <taxon>Alteromonadaceae</taxon>
        <taxon>Bowmanella</taxon>
    </lineage>
</organism>
<dbReference type="PROSITE" id="PS50110">
    <property type="entry name" value="RESPONSE_REGULATORY"/>
    <property type="match status" value="1"/>
</dbReference>
<protein>
    <recommendedName>
        <fullName evidence="2">Response regulatory domain-containing protein</fullName>
    </recommendedName>
</protein>
<dbReference type="PANTHER" id="PTHR43228">
    <property type="entry name" value="TWO-COMPONENT RESPONSE REGULATOR"/>
    <property type="match status" value="1"/>
</dbReference>
<evidence type="ECO:0000313" key="3">
    <source>
        <dbReference type="EMBL" id="GGO71006.1"/>
    </source>
</evidence>
<dbReference type="SMART" id="SM00448">
    <property type="entry name" value="REC"/>
    <property type="match status" value="1"/>
</dbReference>
<reference evidence="3" key="2">
    <citation type="submission" date="2020-09" db="EMBL/GenBank/DDBJ databases">
        <authorList>
            <person name="Sun Q."/>
            <person name="Zhou Y."/>
        </authorList>
    </citation>
    <scope>NUCLEOTIDE SEQUENCE</scope>
    <source>
        <strain evidence="3">CGMCC 1.7086</strain>
    </source>
</reference>
<feature type="modified residue" description="4-aspartylphosphate" evidence="1">
    <location>
        <position position="64"/>
    </location>
</feature>
<reference evidence="3" key="1">
    <citation type="journal article" date="2014" name="Int. J. Syst. Evol. Microbiol.">
        <title>Complete genome sequence of Corynebacterium casei LMG S-19264T (=DSM 44701T), isolated from a smear-ripened cheese.</title>
        <authorList>
            <consortium name="US DOE Joint Genome Institute (JGI-PGF)"/>
            <person name="Walter F."/>
            <person name="Albersmeier A."/>
            <person name="Kalinowski J."/>
            <person name="Ruckert C."/>
        </authorList>
    </citation>
    <scope>NUCLEOTIDE SEQUENCE</scope>
    <source>
        <strain evidence="3">CGMCC 1.7086</strain>
    </source>
</reference>
<comment type="caution">
    <text evidence="3">The sequence shown here is derived from an EMBL/GenBank/DDBJ whole genome shotgun (WGS) entry which is preliminary data.</text>
</comment>
<dbReference type="Proteomes" id="UP000606935">
    <property type="component" value="Unassembled WGS sequence"/>
</dbReference>
<feature type="domain" description="Response regulatory" evidence="2">
    <location>
        <begin position="11"/>
        <end position="129"/>
    </location>
</feature>
<dbReference type="Pfam" id="PF00072">
    <property type="entry name" value="Response_reg"/>
    <property type="match status" value="1"/>
</dbReference>
<keyword evidence="4" id="KW-1185">Reference proteome</keyword>
<proteinExistence type="predicted"/>
<name>A0A918DL48_9ALTE</name>
<evidence type="ECO:0000256" key="1">
    <source>
        <dbReference type="PROSITE-ProRule" id="PRU00169"/>
    </source>
</evidence>
<dbReference type="EMBL" id="BMLS01000004">
    <property type="protein sequence ID" value="GGO71006.1"/>
    <property type="molecule type" value="Genomic_DNA"/>
</dbReference>
<dbReference type="InterPro" id="IPR011006">
    <property type="entry name" value="CheY-like_superfamily"/>
</dbReference>
<accession>A0A918DL48</accession>
<dbReference type="Gene3D" id="3.40.50.2300">
    <property type="match status" value="1"/>
</dbReference>
<keyword evidence="1" id="KW-0597">Phosphoprotein</keyword>
<dbReference type="AlphaFoldDB" id="A0A918DL48"/>
<dbReference type="PANTHER" id="PTHR43228:SF1">
    <property type="entry name" value="TWO-COMPONENT RESPONSE REGULATOR ARR22"/>
    <property type="match status" value="1"/>
</dbReference>
<dbReference type="GO" id="GO:0000160">
    <property type="term" value="P:phosphorelay signal transduction system"/>
    <property type="evidence" value="ECO:0007669"/>
    <property type="project" value="InterPro"/>
</dbReference>
<dbReference type="InterPro" id="IPR001789">
    <property type="entry name" value="Sig_transdc_resp-reg_receiver"/>
</dbReference>
<gene>
    <name evidence="3" type="ORF">GCM10010982_25780</name>
</gene>
<sequence>MDVTISAVFLNALVLEDDGITQELLRHVLRDMNFADIGFFGDGRPALEHLHETGSGYYDLVICDWHMREMNGLGFLQAFRKLEPQTPFLMLTGDATRENVVEASKAGVTEFIAKPFSRKELQEKLARVLREKLQRDYREDLIDE</sequence>
<evidence type="ECO:0000313" key="4">
    <source>
        <dbReference type="Proteomes" id="UP000606935"/>
    </source>
</evidence>
<dbReference type="InterPro" id="IPR052048">
    <property type="entry name" value="ST_Response_Regulator"/>
</dbReference>